<evidence type="ECO:0008006" key="11">
    <source>
        <dbReference type="Google" id="ProtNLM"/>
    </source>
</evidence>
<feature type="domain" description="DUF1587" evidence="4">
    <location>
        <begin position="177"/>
        <end position="240"/>
    </location>
</feature>
<dbReference type="AlphaFoldDB" id="A0A5B9QVU8"/>
<feature type="domain" description="DUF1588" evidence="5">
    <location>
        <begin position="655"/>
        <end position="751"/>
    </location>
</feature>
<feature type="domain" description="Cytochrome C Planctomycete-type" evidence="7">
    <location>
        <begin position="94"/>
        <end position="140"/>
    </location>
</feature>
<keyword evidence="10" id="KW-1185">Reference proteome</keyword>
<name>A0A5B9QVU8_9BACT</name>
<keyword evidence="2" id="KW-0812">Transmembrane</keyword>
<evidence type="ECO:0000259" key="3">
    <source>
        <dbReference type="Pfam" id="PF07624"/>
    </source>
</evidence>
<dbReference type="InterPro" id="IPR011478">
    <property type="entry name" value="DUF1585"/>
</dbReference>
<dbReference type="InterPro" id="IPR013042">
    <property type="entry name" value="DUF1592"/>
</dbReference>
<dbReference type="InterPro" id="IPR013043">
    <property type="entry name" value="DUF1595"/>
</dbReference>
<organism evidence="9 10">
    <name type="scientific">Roseimaritima ulvae</name>
    <dbReference type="NCBI Taxonomy" id="980254"/>
    <lineage>
        <taxon>Bacteria</taxon>
        <taxon>Pseudomonadati</taxon>
        <taxon>Planctomycetota</taxon>
        <taxon>Planctomycetia</taxon>
        <taxon>Pirellulales</taxon>
        <taxon>Pirellulaceae</taxon>
        <taxon>Roseimaritima</taxon>
    </lineage>
</organism>
<dbReference type="Pfam" id="PF07631">
    <property type="entry name" value="PSD4"/>
    <property type="match status" value="1"/>
</dbReference>
<dbReference type="Proteomes" id="UP000325286">
    <property type="component" value="Chromosome"/>
</dbReference>
<dbReference type="Pfam" id="PF07624">
    <property type="entry name" value="PSD2"/>
    <property type="match status" value="1"/>
</dbReference>
<feature type="transmembrane region" description="Helical" evidence="2">
    <location>
        <begin position="20"/>
        <end position="39"/>
    </location>
</feature>
<keyword evidence="2" id="KW-0472">Membrane</keyword>
<dbReference type="Pfam" id="PF07626">
    <property type="entry name" value="PSD3"/>
    <property type="match status" value="1"/>
</dbReference>
<dbReference type="EMBL" id="CP042914">
    <property type="protein sequence ID" value="QEG38053.1"/>
    <property type="molecule type" value="Genomic_DNA"/>
</dbReference>
<feature type="domain" description="DUF1595" evidence="8">
    <location>
        <begin position="445"/>
        <end position="505"/>
    </location>
</feature>
<dbReference type="InterPro" id="IPR011429">
    <property type="entry name" value="Cyt_c_Planctomycete-type"/>
</dbReference>
<evidence type="ECO:0000259" key="5">
    <source>
        <dbReference type="Pfam" id="PF07627"/>
    </source>
</evidence>
<dbReference type="Pfam" id="PF07637">
    <property type="entry name" value="PSD5"/>
    <property type="match status" value="1"/>
</dbReference>
<evidence type="ECO:0000313" key="9">
    <source>
        <dbReference type="EMBL" id="QEG38053.1"/>
    </source>
</evidence>
<gene>
    <name evidence="9" type="ORF">UC8_00060</name>
</gene>
<dbReference type="Pfam" id="PF07627">
    <property type="entry name" value="PSCyt3"/>
    <property type="match status" value="1"/>
</dbReference>
<feature type="region of interest" description="Disordered" evidence="1">
    <location>
        <begin position="244"/>
        <end position="268"/>
    </location>
</feature>
<evidence type="ECO:0000259" key="6">
    <source>
        <dbReference type="Pfam" id="PF07631"/>
    </source>
</evidence>
<evidence type="ECO:0000259" key="8">
    <source>
        <dbReference type="Pfam" id="PF07637"/>
    </source>
</evidence>
<evidence type="ECO:0000259" key="4">
    <source>
        <dbReference type="Pfam" id="PF07626"/>
    </source>
</evidence>
<accession>A0A5B9QVU8</accession>
<dbReference type="Pfam" id="PF07635">
    <property type="entry name" value="PSCyt1"/>
    <property type="match status" value="1"/>
</dbReference>
<dbReference type="KEGG" id="rul:UC8_00060"/>
<evidence type="ECO:0000313" key="10">
    <source>
        <dbReference type="Proteomes" id="UP000325286"/>
    </source>
</evidence>
<proteinExistence type="predicted"/>
<reference evidence="9 10" key="1">
    <citation type="submission" date="2019-08" db="EMBL/GenBank/DDBJ databases">
        <title>Deep-cultivation of Planctomycetes and their phenomic and genomic characterization uncovers novel biology.</title>
        <authorList>
            <person name="Wiegand S."/>
            <person name="Jogler M."/>
            <person name="Boedeker C."/>
            <person name="Pinto D."/>
            <person name="Vollmers J."/>
            <person name="Rivas-Marin E."/>
            <person name="Kohn T."/>
            <person name="Peeters S.H."/>
            <person name="Heuer A."/>
            <person name="Rast P."/>
            <person name="Oberbeckmann S."/>
            <person name="Bunk B."/>
            <person name="Jeske O."/>
            <person name="Meyerdierks A."/>
            <person name="Storesund J.E."/>
            <person name="Kallscheuer N."/>
            <person name="Luecker S."/>
            <person name="Lage O.M."/>
            <person name="Pohl T."/>
            <person name="Merkel B.J."/>
            <person name="Hornburger P."/>
            <person name="Mueller R.-W."/>
            <person name="Bruemmer F."/>
            <person name="Labrenz M."/>
            <person name="Spormann A.M."/>
            <person name="Op den Camp H."/>
            <person name="Overmann J."/>
            <person name="Amann R."/>
            <person name="Jetten M.S.M."/>
            <person name="Mascher T."/>
            <person name="Medema M.H."/>
            <person name="Devos D.P."/>
            <person name="Kaster A.-K."/>
            <person name="Ovreas L."/>
            <person name="Rohde M."/>
            <person name="Galperin M.Y."/>
            <person name="Jogler C."/>
        </authorList>
    </citation>
    <scope>NUCLEOTIDE SEQUENCE [LARGE SCALE GENOMIC DNA]</scope>
    <source>
        <strain evidence="9 10">UC8</strain>
    </source>
</reference>
<dbReference type="InterPro" id="IPR013039">
    <property type="entry name" value="DUF1588"/>
</dbReference>
<protein>
    <recommendedName>
        <fullName evidence="11">Planctomycete cytochrome C</fullName>
    </recommendedName>
</protein>
<feature type="transmembrane region" description="Helical" evidence="2">
    <location>
        <begin position="51"/>
        <end position="73"/>
    </location>
</feature>
<dbReference type="InterPro" id="IPR013036">
    <property type="entry name" value="DUF1587"/>
</dbReference>
<sequence>MLRYHNGPAFPCWMTMSSLLRTIYGILTPFVATLARAWGQAPGVRQGIHRLATVATVCVAIAALLAATSASAADSHAPSAAVPESVRVFLENNCLDCHEGEHAEANFDVTALSDEVNADNLQRWVRSFDRVHAGEMPPADAEPPAADDRQAFLRDSAAWLKAFQNEQTARIGRVQARRLTNLQLERSLHAVLGVDIPLAKQLPDEPRSGGFTTVADGQSMSHFQLEQHLQIVDTALDEAFRRATGADAQDDERRELSARKVARQNPRRRCREPEMIGEDAVVWSSNLTFYGRLPATTAKHDGWYRFKIRASALKKPDDHGVWCSVRTGRCVSSAPLYGWVGSFCAQNEPQEWTFEAWLERGEMIEVRPGDNTLKKARFAGGQAGAGEGGPQDVPGIAIHSVDMQRIHHGPDNQGIRELLFAELTLRPARKREPAVLNSDAPKADAARLLHRFAERAFRRDVDPQEITHYVSATQQAIADGQPLLDAVRDGYRALLCSPNFLYFHEAPGRLDHHAVATRLSYFLTGAPPDDTLRRLAAEKRLHDPDVLIQQVDRLLEDHDEQFIRDFANQWLDLSEINFTEPDRKLYREFDVVVQQSMVSETETFLTDLLRRDAPTARLIDSEYTFLNNRLARFYDIDGVQGDAIQKVTLDESTRRGGVLTQGAILKVTANGTTTSPVIRGVWISERLLGESIPPPPESVPAIEPDVRGANTIRELLEKHRSDTSCASCHVKIDPPGFALENFDPAGSWRTHYFRRGNKQGAKIDPSYQWPDGASFADITEFRQRVLADPEKIAANVAEKMVVYGTGGEVSFADREAIEAMVRSTRKSDYGFRSILNAVVTSDLFLTK</sequence>
<feature type="domain" description="DUF1592" evidence="6">
    <location>
        <begin position="510"/>
        <end position="636"/>
    </location>
</feature>
<feature type="domain" description="DUF1585" evidence="3">
    <location>
        <begin position="771"/>
        <end position="844"/>
    </location>
</feature>
<evidence type="ECO:0000256" key="1">
    <source>
        <dbReference type="SAM" id="MobiDB-lite"/>
    </source>
</evidence>
<evidence type="ECO:0000256" key="2">
    <source>
        <dbReference type="SAM" id="Phobius"/>
    </source>
</evidence>
<evidence type="ECO:0000259" key="7">
    <source>
        <dbReference type="Pfam" id="PF07635"/>
    </source>
</evidence>
<keyword evidence="2" id="KW-1133">Transmembrane helix</keyword>